<keyword evidence="3" id="KW-1185">Reference proteome</keyword>
<dbReference type="InterPro" id="IPR051506">
    <property type="entry name" value="ATOS_Transcription_Regulators"/>
</dbReference>
<name>A0A2C9UJT9_MANES</name>
<dbReference type="SMART" id="SM01177">
    <property type="entry name" value="DUF4210"/>
    <property type="match status" value="1"/>
</dbReference>
<proteinExistence type="predicted"/>
<dbReference type="EMBL" id="CM004400">
    <property type="protein sequence ID" value="OAY30637.2"/>
    <property type="molecule type" value="Genomic_DNA"/>
</dbReference>
<evidence type="ECO:0000259" key="1">
    <source>
        <dbReference type="SMART" id="SM01177"/>
    </source>
</evidence>
<dbReference type="InterPro" id="IPR033473">
    <property type="entry name" value="Atos-like_C"/>
</dbReference>
<dbReference type="InterPro" id="IPR025261">
    <property type="entry name" value="Atos-like_cons_dom"/>
</dbReference>
<dbReference type="PANTHER" id="PTHR13199:SF11">
    <property type="entry name" value="PROTEIN ATOSSA"/>
    <property type="match status" value="1"/>
</dbReference>
<protein>
    <recommendedName>
        <fullName evidence="1">Atos-like conserved domain-containing protein</fullName>
    </recommendedName>
</protein>
<dbReference type="PANTHER" id="PTHR13199">
    <property type="entry name" value="GH03947P"/>
    <property type="match status" value="1"/>
</dbReference>
<comment type="caution">
    <text evidence="2">The sequence shown here is derived from an EMBL/GenBank/DDBJ whole genome shotgun (WGS) entry which is preliminary data.</text>
</comment>
<accession>A0A2C9UJT9</accession>
<dbReference type="OMA" id="HVEYHYP"/>
<dbReference type="Pfam" id="PF13915">
    <property type="entry name" value="DUF4210"/>
    <property type="match status" value="1"/>
</dbReference>
<dbReference type="AlphaFoldDB" id="A0A2C9UJT9"/>
<sequence>MQDMGREDQHHRSDTELISGERAPYSGPLSGPLNKRGTRKSARFNIPESSSAQDEQYVEVTLDVRDDSVAVRSVKAAEMEEDPEATLLGKGLEKRSTSKVMRNASTRIRQVSQEIKRLTSFSKRPPPPGRLDRTRTAAAHALKGLKFISKTDGGAGWAAVEKRFDEITASTDGLLPRSRFCECIGMKESKEFAGELFDALARKRNIQGDSISKAQLQDFWEQISNQSFDSRLQTFFDMVDKDADGRITEEEVKEIITLSASANKLSNIQKQAEEYAALIMEELDPDNHGYIMVEDLEVLLLQGPSQSVRVGDSKNLSKMLSQKLKATLDENPIRRCCRSINYFIFDNWQRAWVLALWIGVMAGLFAWKYVQYRRRAAYVVMGECVCIAKGGAESLKLNMALILLPVCRNTITWLRNKTKLGAVVPFDDNLNFHKVIAVGIIIGVGLHGISHLACDFPRLLQADEEKWKLMQPFFGDQPSSYWHFVKSIEGVTGIIIVILMAIAFTLATPWFRRNRLNLPPFLKKLTGFNAFWYSHHLFIIVYALLIVHGHFLYLTDKWHKKTTWMYLAIPIILYASERLTRALRSSIKPVTIKKVAIYPGNVLALHMSKPQGFRYKSGQYMFVNCAAVSPFEWHPFSITSAPGDDYISVHIRTLGDWTRQLKTVFSQVCRPPDTGKSGLLRADDFQGNNNQIGFPRVLIDGPYGAPAQDYHNYDVVLLVGLGIGATPMISIVKDIVSNIRAMEEEGESSLENGTVPRTPSPNTLKRKENFKTTRAYFYWVTREQGSFDWFKGVMNEVAELDHNNVIELHNYCTSVYEEGDARSALIAMLQSLHHAKNGVDIVSGTRVKSHFAKPNWRTVYKRIALNHPNSRVGVFYCGAPALTKELRQLASDFSHKTNTKFDFHKENF</sequence>
<evidence type="ECO:0000313" key="3">
    <source>
        <dbReference type="Proteomes" id="UP000091857"/>
    </source>
</evidence>
<evidence type="ECO:0000313" key="2">
    <source>
        <dbReference type="EMBL" id="OAY30637.2"/>
    </source>
</evidence>
<organism evidence="2 3">
    <name type="scientific">Manihot esculenta</name>
    <name type="common">Cassava</name>
    <name type="synonym">Jatropha manihot</name>
    <dbReference type="NCBI Taxonomy" id="3983"/>
    <lineage>
        <taxon>Eukaryota</taxon>
        <taxon>Viridiplantae</taxon>
        <taxon>Streptophyta</taxon>
        <taxon>Embryophyta</taxon>
        <taxon>Tracheophyta</taxon>
        <taxon>Spermatophyta</taxon>
        <taxon>Magnoliopsida</taxon>
        <taxon>eudicotyledons</taxon>
        <taxon>Gunneridae</taxon>
        <taxon>Pentapetalae</taxon>
        <taxon>rosids</taxon>
        <taxon>fabids</taxon>
        <taxon>Malpighiales</taxon>
        <taxon>Euphorbiaceae</taxon>
        <taxon>Crotonoideae</taxon>
        <taxon>Manihoteae</taxon>
        <taxon>Manihot</taxon>
    </lineage>
</organism>
<reference evidence="3" key="1">
    <citation type="journal article" date="2016" name="Nat. Biotechnol.">
        <title>Sequencing wild and cultivated cassava and related species reveals extensive interspecific hybridization and genetic diversity.</title>
        <authorList>
            <person name="Bredeson J.V."/>
            <person name="Lyons J.B."/>
            <person name="Prochnik S.E."/>
            <person name="Wu G.A."/>
            <person name="Ha C.M."/>
            <person name="Edsinger-Gonzales E."/>
            <person name="Grimwood J."/>
            <person name="Schmutz J."/>
            <person name="Rabbi I.Y."/>
            <person name="Egesi C."/>
            <person name="Nauluvula P."/>
            <person name="Lebot V."/>
            <person name="Ndunguru J."/>
            <person name="Mkamilo G."/>
            <person name="Bart R.S."/>
            <person name="Setter T.L."/>
            <person name="Gleadow R.M."/>
            <person name="Kulakow P."/>
            <person name="Ferguson M.E."/>
            <person name="Rounsley S."/>
            <person name="Rokhsar D.S."/>
        </authorList>
    </citation>
    <scope>NUCLEOTIDE SEQUENCE [LARGE SCALE GENOMIC DNA]</scope>
    <source>
        <strain evidence="3">cv. AM560-2</strain>
    </source>
</reference>
<dbReference type="Pfam" id="PF13889">
    <property type="entry name" value="Chromosome_seg"/>
    <property type="match status" value="1"/>
</dbReference>
<dbReference type="Proteomes" id="UP000091857">
    <property type="component" value="Chromosome 14"/>
</dbReference>
<gene>
    <name evidence="2" type="ORF">MANES_14G042600v8</name>
</gene>